<dbReference type="OrthoDB" id="7914978at2759"/>
<proteinExistence type="predicted"/>
<sequence length="105" mass="12048">MSRHFSHSGGHRKHRCLDTSAIQEVIESIDVSTLLPFRRSSKASMSRHFSHSGGHRKDRCLDTSPIQEVIERIDVSTRQRVLQNFALRLRHVISIDGKHIEPVIN</sequence>
<name>A0A4Y2NJ75_ARAVE</name>
<keyword evidence="2" id="KW-1185">Reference proteome</keyword>
<comment type="caution">
    <text evidence="1">The sequence shown here is derived from an EMBL/GenBank/DDBJ whole genome shotgun (WGS) entry which is preliminary data.</text>
</comment>
<dbReference type="Proteomes" id="UP000499080">
    <property type="component" value="Unassembled WGS sequence"/>
</dbReference>
<reference evidence="1 2" key="1">
    <citation type="journal article" date="2019" name="Sci. Rep.">
        <title>Orb-weaving spider Araneus ventricosus genome elucidates the spidroin gene catalogue.</title>
        <authorList>
            <person name="Kono N."/>
            <person name="Nakamura H."/>
            <person name="Ohtoshi R."/>
            <person name="Moran D.A.P."/>
            <person name="Shinohara A."/>
            <person name="Yoshida Y."/>
            <person name="Fujiwara M."/>
            <person name="Mori M."/>
            <person name="Tomita M."/>
            <person name="Arakawa K."/>
        </authorList>
    </citation>
    <scope>NUCLEOTIDE SEQUENCE [LARGE SCALE GENOMIC DNA]</scope>
</reference>
<dbReference type="EMBL" id="BGPR01009252">
    <property type="protein sequence ID" value="GBN38864.1"/>
    <property type="molecule type" value="Genomic_DNA"/>
</dbReference>
<gene>
    <name evidence="1" type="ORF">AVEN_210585_1</name>
</gene>
<evidence type="ECO:0000313" key="1">
    <source>
        <dbReference type="EMBL" id="GBN38864.1"/>
    </source>
</evidence>
<accession>A0A4Y2NJ75</accession>
<protein>
    <submittedName>
        <fullName evidence="1">Uncharacterized protein</fullName>
    </submittedName>
</protein>
<dbReference type="AlphaFoldDB" id="A0A4Y2NJ75"/>
<evidence type="ECO:0000313" key="2">
    <source>
        <dbReference type="Proteomes" id="UP000499080"/>
    </source>
</evidence>
<organism evidence="1 2">
    <name type="scientific">Araneus ventricosus</name>
    <name type="common">Orbweaver spider</name>
    <name type="synonym">Epeira ventricosa</name>
    <dbReference type="NCBI Taxonomy" id="182803"/>
    <lineage>
        <taxon>Eukaryota</taxon>
        <taxon>Metazoa</taxon>
        <taxon>Ecdysozoa</taxon>
        <taxon>Arthropoda</taxon>
        <taxon>Chelicerata</taxon>
        <taxon>Arachnida</taxon>
        <taxon>Araneae</taxon>
        <taxon>Araneomorphae</taxon>
        <taxon>Entelegynae</taxon>
        <taxon>Araneoidea</taxon>
        <taxon>Araneidae</taxon>
        <taxon>Araneus</taxon>
    </lineage>
</organism>